<dbReference type="InterPro" id="IPR009061">
    <property type="entry name" value="DNA-bd_dom_put_sf"/>
</dbReference>
<protein>
    <submittedName>
        <fullName evidence="3">Serine/threonine protein kinase</fullName>
    </submittedName>
</protein>
<dbReference type="RefSeq" id="WP_234813084.1">
    <property type="nucleotide sequence ID" value="NZ_AP022612.1"/>
</dbReference>
<dbReference type="Pfam" id="PF25873">
    <property type="entry name" value="WHD_MalT"/>
    <property type="match status" value="1"/>
</dbReference>
<accession>A0A7I7Y1M9</accession>
<dbReference type="AlphaFoldDB" id="A0A7I7Y1M9"/>
<dbReference type="SUPFAM" id="SSF46955">
    <property type="entry name" value="Putative DNA-binding domain"/>
    <property type="match status" value="1"/>
</dbReference>
<dbReference type="SUPFAM" id="SSF48452">
    <property type="entry name" value="TPR-like"/>
    <property type="match status" value="1"/>
</dbReference>
<keyword evidence="1" id="KW-0238">DNA-binding</keyword>
<dbReference type="SMART" id="SM00422">
    <property type="entry name" value="HTH_MERR"/>
    <property type="match status" value="1"/>
</dbReference>
<dbReference type="GO" id="GO:0003677">
    <property type="term" value="F:DNA binding"/>
    <property type="evidence" value="ECO:0007669"/>
    <property type="project" value="UniProtKB-KW"/>
</dbReference>
<dbReference type="Gene3D" id="1.25.40.10">
    <property type="entry name" value="Tetratricopeptide repeat domain"/>
    <property type="match status" value="1"/>
</dbReference>
<keyword evidence="3" id="KW-0723">Serine/threonine-protein kinase</keyword>
<dbReference type="PANTHER" id="PTHR30204:SF93">
    <property type="entry name" value="HTH MERR-TYPE DOMAIN-CONTAINING PROTEIN"/>
    <property type="match status" value="1"/>
</dbReference>
<gene>
    <name evidence="3" type="ORF">MCNF_41020</name>
</gene>
<evidence type="ECO:0000313" key="3">
    <source>
        <dbReference type="EMBL" id="BBZ35497.1"/>
    </source>
</evidence>
<evidence type="ECO:0000313" key="4">
    <source>
        <dbReference type="Proteomes" id="UP000466931"/>
    </source>
</evidence>
<dbReference type="InterPro" id="IPR047057">
    <property type="entry name" value="MerR_fam"/>
</dbReference>
<keyword evidence="4" id="KW-1185">Reference proteome</keyword>
<dbReference type="EMBL" id="AP022612">
    <property type="protein sequence ID" value="BBZ35497.1"/>
    <property type="molecule type" value="Genomic_DNA"/>
</dbReference>
<proteinExistence type="predicted"/>
<dbReference type="Gene3D" id="1.10.1660.10">
    <property type="match status" value="1"/>
</dbReference>
<dbReference type="Gene3D" id="3.40.50.300">
    <property type="entry name" value="P-loop containing nucleotide triphosphate hydrolases"/>
    <property type="match status" value="1"/>
</dbReference>
<dbReference type="InterPro" id="IPR000551">
    <property type="entry name" value="MerR-type_HTH_dom"/>
</dbReference>
<reference evidence="3" key="1">
    <citation type="journal article" date="2019" name="Emerg. Microbes Infect.">
        <title>Comprehensive subspecies identification of 175 nontuberculous mycobacteria species based on 7547 genomic profiles.</title>
        <authorList>
            <person name="Matsumoto Y."/>
            <person name="Kinjo T."/>
            <person name="Motooka D."/>
            <person name="Nabeya D."/>
            <person name="Jung N."/>
            <person name="Uechi K."/>
            <person name="Horii T."/>
            <person name="Iida T."/>
            <person name="Fujita J."/>
            <person name="Nakamura S."/>
        </authorList>
    </citation>
    <scope>NUCLEOTIDE SEQUENCE [LARGE SCALE GENOMIC DNA]</scope>
    <source>
        <strain evidence="3">JCM 13671</strain>
    </source>
</reference>
<dbReference type="Pfam" id="PF13411">
    <property type="entry name" value="MerR_1"/>
    <property type="match status" value="1"/>
</dbReference>
<dbReference type="InterPro" id="IPR027417">
    <property type="entry name" value="P-loop_NTPase"/>
</dbReference>
<dbReference type="PROSITE" id="PS50937">
    <property type="entry name" value="HTH_MERR_2"/>
    <property type="match status" value="1"/>
</dbReference>
<dbReference type="GO" id="GO:0003700">
    <property type="term" value="F:DNA-binding transcription factor activity"/>
    <property type="evidence" value="ECO:0007669"/>
    <property type="project" value="InterPro"/>
</dbReference>
<dbReference type="InterPro" id="IPR011990">
    <property type="entry name" value="TPR-like_helical_dom_sf"/>
</dbReference>
<keyword evidence="3" id="KW-0418">Kinase</keyword>
<keyword evidence="3" id="KW-0808">Transferase</keyword>
<dbReference type="Proteomes" id="UP000466931">
    <property type="component" value="Chromosome"/>
</dbReference>
<dbReference type="SUPFAM" id="SSF52540">
    <property type="entry name" value="P-loop containing nucleoside triphosphate hydrolases"/>
    <property type="match status" value="1"/>
</dbReference>
<feature type="domain" description="HTH merR-type" evidence="2">
    <location>
        <begin position="7"/>
        <end position="75"/>
    </location>
</feature>
<evidence type="ECO:0000256" key="1">
    <source>
        <dbReference type="ARBA" id="ARBA00023125"/>
    </source>
</evidence>
<organism evidence="3 4">
    <name type="scientific">Mycolicibacterium confluentis</name>
    <dbReference type="NCBI Taxonomy" id="28047"/>
    <lineage>
        <taxon>Bacteria</taxon>
        <taxon>Bacillati</taxon>
        <taxon>Actinomycetota</taxon>
        <taxon>Actinomycetes</taxon>
        <taxon>Mycobacteriales</taxon>
        <taxon>Mycobacteriaceae</taxon>
        <taxon>Mycolicibacterium</taxon>
    </lineage>
</organism>
<sequence>MALLADGMTIDEFARATNTSARNVRAYHERGILPPPRMVGRTGFYEEIHLDRMAAIQALQAEGFSLASLRALFDAWEAGASLDDVVGAKHAPVATRSGAIDVSALYPLTKFRRPDARDEHVPRTRPLSLLPGADSPHILLSAPGGSGKSILAAELLKTLPGVGAWVSLDADDDEPSRFWTAVLIAARTSVPDFGDELLGRLVGGGSLDTALIDAADALSARTEPLTVVVDDLHNISGTAVMSQLQWFLTHVSPAQCRLLLCSRTRPQMSTARLAMGGHLVILNTEDLAFDEDETAALLIDRLGVPLAPAEIHTVVAQTDGWPAGIYLTGMALRSGAPATSVLQSLSRPDRQTHEYFSEEVLAFLEPAHVRFLEEIALLERFNADLCDFVRQAADSQRLLDELADNMFVIELDDVGYWKRLHHVFAGVLRARVGASEGLASRHIRTAAWCEEHGHLPAAVHHLVEAGEFQRAARLISKIYPMFLNISNQGAVVSQWLHKLPPDLLTRSPTLSLAMASVAGLRGEQDDMDAWVATVEALSAASEATLTRSLLMFVRGAFNFGEVERALQWACSGFALCPPDDPWAPMQGASLALLRLRVGGPTDEVLSLADQVLSSAHLPDHPIAQAGAWAIKAVVLAERGDRAAGLAAVLRANEIRSRSRLHRVPQSANTWASSARAYRLLGRTDSAAAEAEAGHKIIAGVSAEKDATGAVVPLLIELIHARRAQGRDADARRLAAEVRRRLQGINGPGLMPVWLAEACDGL</sequence>
<name>A0A7I7Y1M9_9MYCO</name>
<dbReference type="InterPro" id="IPR059106">
    <property type="entry name" value="WHD_MalT"/>
</dbReference>
<evidence type="ECO:0000259" key="2">
    <source>
        <dbReference type="PROSITE" id="PS50937"/>
    </source>
</evidence>
<reference evidence="3" key="2">
    <citation type="submission" date="2020-02" db="EMBL/GenBank/DDBJ databases">
        <authorList>
            <person name="Matsumoto Y."/>
            <person name="Motooka D."/>
            <person name="Nakamura S."/>
        </authorList>
    </citation>
    <scope>NUCLEOTIDE SEQUENCE</scope>
    <source>
        <strain evidence="3">JCM 13671</strain>
    </source>
</reference>
<dbReference type="GO" id="GO:0004674">
    <property type="term" value="F:protein serine/threonine kinase activity"/>
    <property type="evidence" value="ECO:0007669"/>
    <property type="project" value="UniProtKB-KW"/>
</dbReference>
<dbReference type="PANTHER" id="PTHR30204">
    <property type="entry name" value="REDOX-CYCLING DRUG-SENSING TRANSCRIPTIONAL ACTIVATOR SOXR"/>
    <property type="match status" value="1"/>
</dbReference>